<evidence type="ECO:0000259" key="4">
    <source>
        <dbReference type="SMART" id="SM00563"/>
    </source>
</evidence>
<dbReference type="RefSeq" id="WP_338687934.1">
    <property type="nucleotide sequence ID" value="NZ_AP024702.1"/>
</dbReference>
<dbReference type="SMART" id="SM00563">
    <property type="entry name" value="PlsC"/>
    <property type="match status" value="1"/>
</dbReference>
<gene>
    <name evidence="5" type="ORF">HAHE_02890</name>
</gene>
<proteinExistence type="predicted"/>
<keyword evidence="2" id="KW-0808">Transferase</keyword>
<organism evidence="5 6">
    <name type="scientific">Haloferula helveola</name>
    <dbReference type="NCBI Taxonomy" id="490095"/>
    <lineage>
        <taxon>Bacteria</taxon>
        <taxon>Pseudomonadati</taxon>
        <taxon>Verrucomicrobiota</taxon>
        <taxon>Verrucomicrobiia</taxon>
        <taxon>Verrucomicrobiales</taxon>
        <taxon>Verrucomicrobiaceae</taxon>
        <taxon>Haloferula</taxon>
    </lineage>
</organism>
<evidence type="ECO:0000313" key="6">
    <source>
        <dbReference type="Proteomes" id="UP001374893"/>
    </source>
</evidence>
<protein>
    <submittedName>
        <fullName evidence="5">1-acyl-sn-glycerol-3-phosphate acyltransferase</fullName>
    </submittedName>
</protein>
<evidence type="ECO:0000256" key="3">
    <source>
        <dbReference type="ARBA" id="ARBA00023315"/>
    </source>
</evidence>
<dbReference type="InterPro" id="IPR002123">
    <property type="entry name" value="Plipid/glycerol_acylTrfase"/>
</dbReference>
<name>A0ABM7RA39_9BACT</name>
<feature type="domain" description="Phospholipid/glycerol acyltransferase" evidence="4">
    <location>
        <begin position="67"/>
        <end position="186"/>
    </location>
</feature>
<dbReference type="GO" id="GO:0016746">
    <property type="term" value="F:acyltransferase activity"/>
    <property type="evidence" value="ECO:0007669"/>
    <property type="project" value="UniProtKB-KW"/>
</dbReference>
<keyword evidence="3 5" id="KW-0012">Acyltransferase</keyword>
<comment type="pathway">
    <text evidence="1">Lipid metabolism.</text>
</comment>
<keyword evidence="6" id="KW-1185">Reference proteome</keyword>
<accession>A0ABM7RA39</accession>
<dbReference type="EMBL" id="AP024702">
    <property type="protein sequence ID" value="BCX46381.1"/>
    <property type="molecule type" value="Genomic_DNA"/>
</dbReference>
<dbReference type="Proteomes" id="UP001374893">
    <property type="component" value="Chromosome"/>
</dbReference>
<evidence type="ECO:0000256" key="1">
    <source>
        <dbReference type="ARBA" id="ARBA00005189"/>
    </source>
</evidence>
<dbReference type="PANTHER" id="PTHR10434">
    <property type="entry name" value="1-ACYL-SN-GLYCEROL-3-PHOSPHATE ACYLTRANSFERASE"/>
    <property type="match status" value="1"/>
</dbReference>
<dbReference type="CDD" id="cd07989">
    <property type="entry name" value="LPLAT_AGPAT-like"/>
    <property type="match status" value="1"/>
</dbReference>
<dbReference type="PANTHER" id="PTHR10434:SF11">
    <property type="entry name" value="1-ACYL-SN-GLYCEROL-3-PHOSPHATE ACYLTRANSFERASE"/>
    <property type="match status" value="1"/>
</dbReference>
<sequence>MIAASRTLARPTPPASWIEHLVPPDRVPRRWETVLHHLTWSFVRFGVTHRFQLAIRGTDNIPASGPVVMVANHNSHLDTLLLASAVPRSLRARLSPLAAGDTFFPNPTQGWISSRFLNLRPLWRHQRGPHGLLRLRECLQSQDQCFLIYPEGTRSRSGVMGHFKPGIGTLVAGTPIPVIPCHIRGTFEAWPSSKRLPSHGDLQLVIGQPRTFPHHSNTAADWRDIAHTLEDDVRELGDTSH</sequence>
<reference evidence="5 6" key="1">
    <citation type="submission" date="2021-06" db="EMBL/GenBank/DDBJ databases">
        <title>Complete genome of Haloferula helveola possessing various polysaccharide degrading enzymes.</title>
        <authorList>
            <person name="Takami H."/>
            <person name="Huang C."/>
            <person name="Hamasaki K."/>
        </authorList>
    </citation>
    <scope>NUCLEOTIDE SEQUENCE [LARGE SCALE GENOMIC DNA]</scope>
    <source>
        <strain evidence="5 6">CN-1</strain>
    </source>
</reference>
<dbReference type="SUPFAM" id="SSF69593">
    <property type="entry name" value="Glycerol-3-phosphate (1)-acyltransferase"/>
    <property type="match status" value="1"/>
</dbReference>
<evidence type="ECO:0000313" key="5">
    <source>
        <dbReference type="EMBL" id="BCX46381.1"/>
    </source>
</evidence>
<dbReference type="Pfam" id="PF01553">
    <property type="entry name" value="Acyltransferase"/>
    <property type="match status" value="1"/>
</dbReference>
<evidence type="ECO:0000256" key="2">
    <source>
        <dbReference type="ARBA" id="ARBA00022679"/>
    </source>
</evidence>